<dbReference type="EMBL" id="JAEMWU010000004">
    <property type="protein sequence ID" value="MBN8207045.1"/>
    <property type="molecule type" value="Genomic_DNA"/>
</dbReference>
<evidence type="ECO:0000259" key="2">
    <source>
        <dbReference type="PROSITE" id="PS50965"/>
    </source>
</evidence>
<dbReference type="Pfam" id="PF08378">
    <property type="entry name" value="NERD"/>
    <property type="match status" value="1"/>
</dbReference>
<accession>A0A939DY48</accession>
<evidence type="ECO:0000259" key="1">
    <source>
        <dbReference type="PROSITE" id="PS50011"/>
    </source>
</evidence>
<organism evidence="3 4">
    <name type="scientific">Microbacterium esteraromaticum</name>
    <dbReference type="NCBI Taxonomy" id="57043"/>
    <lineage>
        <taxon>Bacteria</taxon>
        <taxon>Bacillati</taxon>
        <taxon>Actinomycetota</taxon>
        <taxon>Actinomycetes</taxon>
        <taxon>Micrococcales</taxon>
        <taxon>Microbacteriaceae</taxon>
        <taxon>Microbacterium</taxon>
    </lineage>
</organism>
<dbReference type="GO" id="GO:0005524">
    <property type="term" value="F:ATP binding"/>
    <property type="evidence" value="ECO:0007669"/>
    <property type="project" value="InterPro"/>
</dbReference>
<dbReference type="RefSeq" id="WP_206824853.1">
    <property type="nucleotide sequence ID" value="NZ_JAEMWU010000004.1"/>
</dbReference>
<gene>
    <name evidence="3" type="ORF">JF543_13910</name>
</gene>
<dbReference type="SUPFAM" id="SSF47789">
    <property type="entry name" value="C-terminal domain of RNA polymerase alpha subunit"/>
    <property type="match status" value="1"/>
</dbReference>
<reference evidence="3" key="1">
    <citation type="submission" date="2020-12" db="EMBL/GenBank/DDBJ databases">
        <title>PHA producing bacteria isolated from mangrove.</title>
        <authorList>
            <person name="Zheng W."/>
            <person name="Yu S."/>
            <person name="Huang Y."/>
        </authorList>
    </citation>
    <scope>NUCLEOTIDE SEQUENCE</scope>
    <source>
        <strain evidence="3">GN8-5</strain>
    </source>
</reference>
<dbReference type="Gene3D" id="1.10.510.10">
    <property type="entry name" value="Transferase(Phosphotransferase) domain 1"/>
    <property type="match status" value="2"/>
</dbReference>
<proteinExistence type="predicted"/>
<dbReference type="SUPFAM" id="SSF56112">
    <property type="entry name" value="Protein kinase-like (PK-like)"/>
    <property type="match status" value="2"/>
</dbReference>
<dbReference type="PROSITE" id="PS50011">
    <property type="entry name" value="PROTEIN_KINASE_DOM"/>
    <property type="match status" value="2"/>
</dbReference>
<dbReference type="InterPro" id="IPR011528">
    <property type="entry name" value="NERD"/>
</dbReference>
<dbReference type="PANTHER" id="PTHR24347">
    <property type="entry name" value="SERINE/THREONINE-PROTEIN KINASE"/>
    <property type="match status" value="1"/>
</dbReference>
<feature type="domain" description="Protein kinase" evidence="1">
    <location>
        <begin position="198"/>
        <end position="477"/>
    </location>
</feature>
<comment type="caution">
    <text evidence="3">The sequence shown here is derived from an EMBL/GenBank/DDBJ whole genome shotgun (WGS) entry which is preliminary data.</text>
</comment>
<dbReference type="Gene3D" id="1.10.150.20">
    <property type="entry name" value="5' to 3' exonuclease, C-terminal subdomain"/>
    <property type="match status" value="1"/>
</dbReference>
<feature type="domain" description="NERD" evidence="2">
    <location>
        <begin position="4"/>
        <end position="117"/>
    </location>
</feature>
<dbReference type="Pfam" id="PF00069">
    <property type="entry name" value="Pkinase"/>
    <property type="match status" value="2"/>
</dbReference>
<sequence length="1338" mass="144989">MGDAAQAQEAEALDKVRQLLPDDGIARAWANVTFTDSAGRLNEVDVLMLTRAGLYVVELKGWHGTITGDQHQWMQGARRHPNPRTLANTKAKRLATVLKDVASHAKLPRNAVPFVDEAVVMHGRDSKISLDRFGAEHVWALDGFRVSGLGPDANFSTLVAQSAHHSIDLVQAKKIDALMSAAGLMPRTRQRMIGQYRLDSGEPLGEGPGWQDFLVTHPVAGTKRRIRLFAYPRGADRETRAAIDLRAQREFRLTDGIDHPGVIGPRELLSPEEGPALVFSYDEDESSLQEFLARHTDDLTFETRERLVQELSELVRFAHGQRLTHRALSPLSVRVRESADGAATLRIRDWDLARRPDSGTSTATVVSRGATDLVSMVDQAALLYLAPETLRALTTDSPQSLDVYGVGAVAFTILSGHAPALNLGALEALVASGAPGLDVRAVLPEVSDAVASAIMQATTFDEMHRLIDIADFQAAFEQARRDQRGPEAVETTADPLEATVGDIIAERFEIKSRRGSGSTGVALQVDDYATTREGDILKLAKDDAAAARLQIEASVLDRLDHPRIVKRLDGPLAVGSRQGLLMTDAGSETLADRIRLEGRATIEQLERYGADLFEMIAHLESRGVFHRDIKPSNLAVKPDPGSRKPRLTLFDFSLSEEPLNNIRSGSRPYLDPYLGSGVRKQYDSAAERFAIAATLFELASGDPVWWGDGDAPASHTDAPVVQNSMFDTGVSEGLVEFFRVALAPDASDRHPSLDSMRAAWLVALADASVDDDAAEANDARADAATLDTSLSDAGLSARALSALSRVGVTTVGELLGVPPMTINQLRGRGEQVRREIRTRIRDWRARLTTSTATAETPVGAGRRAAESYIGVISSKPGEAPEERFRRLQKSGVLKPVITDVIRWLRELEGVATVDELAAKLLREYGSTLADEQQRRAAAHAIMLASLELDARYRDPKFVFQRAADRTRIVVAYAPDDGTGFSFDEAEAHLESVLRRAAVVDALLQTDDVVAATRLREELRGEKQEVLRLSDARAAQLAIGLSSEGRMSSLGEAYRASLPPERAVEVALRSAATRELAILTIEQRVRARFPAVTSIPSRPALDAAVRTAMPYLEWRADRNKYVMREAETTSATATGSSTSWGRAAGDPAIAARLQASVRDHGALAMVVSRRRPLAIAASMLAHGYGAKVVDLADVVLTALRETAVAKNIQWQVVLGADGKDAGSQDQRNLQQLARLAVTPAWNDLLASPEPIVFINAAVLARVGLTDLIAKVMDMSTPRQAARWFLLPRPQSGSTPDLDGTPMPFGADGWLELAVDSPDAATAAATRDLNALTTRKAAVS</sequence>
<dbReference type="GO" id="GO:0004672">
    <property type="term" value="F:protein kinase activity"/>
    <property type="evidence" value="ECO:0007669"/>
    <property type="project" value="InterPro"/>
</dbReference>
<evidence type="ECO:0000313" key="3">
    <source>
        <dbReference type="EMBL" id="MBN8207045.1"/>
    </source>
</evidence>
<dbReference type="SMART" id="SM00220">
    <property type="entry name" value="S_TKc"/>
    <property type="match status" value="1"/>
</dbReference>
<dbReference type="Proteomes" id="UP000664385">
    <property type="component" value="Unassembled WGS sequence"/>
</dbReference>
<dbReference type="InterPro" id="IPR011009">
    <property type="entry name" value="Kinase-like_dom_sf"/>
</dbReference>
<feature type="domain" description="Protein kinase" evidence="1">
    <location>
        <begin position="508"/>
        <end position="761"/>
    </location>
</feature>
<dbReference type="PROSITE" id="PS50965">
    <property type="entry name" value="NERD"/>
    <property type="match status" value="1"/>
</dbReference>
<evidence type="ECO:0000313" key="4">
    <source>
        <dbReference type="Proteomes" id="UP000664385"/>
    </source>
</evidence>
<dbReference type="InterPro" id="IPR000719">
    <property type="entry name" value="Prot_kinase_dom"/>
</dbReference>
<protein>
    <submittedName>
        <fullName evidence="3">NERD domain-containing protein</fullName>
    </submittedName>
</protein>
<name>A0A939DY48_9MICO</name>